<reference evidence="8" key="1">
    <citation type="journal article" date="2013" name="Nature">
        <title>Pan genome of the phytoplankton Emiliania underpins its global distribution.</title>
        <authorList>
            <person name="Read B.A."/>
            <person name="Kegel J."/>
            <person name="Klute M.J."/>
            <person name="Kuo A."/>
            <person name="Lefebvre S.C."/>
            <person name="Maumus F."/>
            <person name="Mayer C."/>
            <person name="Miller J."/>
            <person name="Monier A."/>
            <person name="Salamov A."/>
            <person name="Young J."/>
            <person name="Aguilar M."/>
            <person name="Claverie J.M."/>
            <person name="Frickenhaus S."/>
            <person name="Gonzalez K."/>
            <person name="Herman E.K."/>
            <person name="Lin Y.C."/>
            <person name="Napier J."/>
            <person name="Ogata H."/>
            <person name="Sarno A.F."/>
            <person name="Shmutz J."/>
            <person name="Schroeder D."/>
            <person name="de Vargas C."/>
            <person name="Verret F."/>
            <person name="von Dassow P."/>
            <person name="Valentin K."/>
            <person name="Van de Peer Y."/>
            <person name="Wheeler G."/>
            <person name="Dacks J.B."/>
            <person name="Delwiche C.F."/>
            <person name="Dyhrman S.T."/>
            <person name="Glockner G."/>
            <person name="John U."/>
            <person name="Richards T."/>
            <person name="Worden A.Z."/>
            <person name="Zhang X."/>
            <person name="Grigoriev I.V."/>
            <person name="Allen A.E."/>
            <person name="Bidle K."/>
            <person name="Borodovsky M."/>
            <person name="Bowler C."/>
            <person name="Brownlee C."/>
            <person name="Cock J.M."/>
            <person name="Elias M."/>
            <person name="Gladyshev V.N."/>
            <person name="Groth M."/>
            <person name="Guda C."/>
            <person name="Hadaegh A."/>
            <person name="Iglesias-Rodriguez M.D."/>
            <person name="Jenkins J."/>
            <person name="Jones B.M."/>
            <person name="Lawson T."/>
            <person name="Leese F."/>
            <person name="Lindquist E."/>
            <person name="Lobanov A."/>
            <person name="Lomsadze A."/>
            <person name="Malik S.B."/>
            <person name="Marsh M.E."/>
            <person name="Mackinder L."/>
            <person name="Mock T."/>
            <person name="Mueller-Roeber B."/>
            <person name="Pagarete A."/>
            <person name="Parker M."/>
            <person name="Probert I."/>
            <person name="Quesneville H."/>
            <person name="Raines C."/>
            <person name="Rensing S.A."/>
            <person name="Riano-Pachon D.M."/>
            <person name="Richier S."/>
            <person name="Rokitta S."/>
            <person name="Shiraiwa Y."/>
            <person name="Soanes D.M."/>
            <person name="van der Giezen M."/>
            <person name="Wahlund T.M."/>
            <person name="Williams B."/>
            <person name="Wilson W."/>
            <person name="Wolfe G."/>
            <person name="Wurch L.L."/>
        </authorList>
    </citation>
    <scope>NUCLEOTIDE SEQUENCE</scope>
</reference>
<protein>
    <recommendedName>
        <fullName evidence="6">AP2/ERF domain-containing protein</fullName>
    </recommendedName>
</protein>
<comment type="subcellular location">
    <subcellularLocation>
        <location evidence="1">Nucleus</location>
    </subcellularLocation>
</comment>
<dbReference type="GO" id="GO:0005634">
    <property type="term" value="C:nucleus"/>
    <property type="evidence" value="ECO:0007669"/>
    <property type="project" value="UniProtKB-SubCell"/>
</dbReference>
<dbReference type="SUPFAM" id="SSF57850">
    <property type="entry name" value="RING/U-box"/>
    <property type="match status" value="1"/>
</dbReference>
<dbReference type="Gene3D" id="3.30.730.10">
    <property type="entry name" value="AP2/ERF domain"/>
    <property type="match status" value="2"/>
</dbReference>
<organism evidence="7 8">
    <name type="scientific">Emiliania huxleyi (strain CCMP1516)</name>
    <dbReference type="NCBI Taxonomy" id="280463"/>
    <lineage>
        <taxon>Eukaryota</taxon>
        <taxon>Haptista</taxon>
        <taxon>Haptophyta</taxon>
        <taxon>Prymnesiophyceae</taxon>
        <taxon>Isochrysidales</taxon>
        <taxon>Noelaerhabdaceae</taxon>
        <taxon>Emiliania</taxon>
    </lineage>
</organism>
<dbReference type="PROSITE" id="PS51032">
    <property type="entry name" value="AP2_ERF"/>
    <property type="match status" value="1"/>
</dbReference>
<dbReference type="GeneID" id="17257597"/>
<evidence type="ECO:0000313" key="7">
    <source>
        <dbReference type="EnsemblProtists" id="EOD11448"/>
    </source>
</evidence>
<dbReference type="EnsemblProtists" id="EOD11448">
    <property type="protein sequence ID" value="EOD11448"/>
    <property type="gene ID" value="EMIHUDRAFT_247958"/>
</dbReference>
<keyword evidence="3" id="KW-0238">DNA-binding</keyword>
<dbReference type="InterPro" id="IPR001471">
    <property type="entry name" value="AP2/ERF_dom"/>
</dbReference>
<keyword evidence="2" id="KW-0805">Transcription regulation</keyword>
<dbReference type="eggNOG" id="ENOG502SBT9">
    <property type="taxonomic scope" value="Eukaryota"/>
</dbReference>
<dbReference type="Gene3D" id="3.30.40.10">
    <property type="entry name" value="Zinc/RING finger domain, C3HC4 (zinc finger)"/>
    <property type="match status" value="1"/>
</dbReference>
<dbReference type="SUPFAM" id="SSF54171">
    <property type="entry name" value="DNA-binding domain"/>
    <property type="match status" value="2"/>
</dbReference>
<dbReference type="GO" id="GO:0003700">
    <property type="term" value="F:DNA-binding transcription factor activity"/>
    <property type="evidence" value="ECO:0007669"/>
    <property type="project" value="InterPro"/>
</dbReference>
<dbReference type="AlphaFoldDB" id="A0A0D3IJL3"/>
<evidence type="ECO:0000256" key="2">
    <source>
        <dbReference type="ARBA" id="ARBA00023015"/>
    </source>
</evidence>
<evidence type="ECO:0000259" key="6">
    <source>
        <dbReference type="PROSITE" id="PS51032"/>
    </source>
</evidence>
<keyword evidence="5" id="KW-0539">Nucleus</keyword>
<feature type="domain" description="AP2/ERF" evidence="6">
    <location>
        <begin position="13"/>
        <end position="52"/>
    </location>
</feature>
<accession>A0A0D3IJL3</accession>
<evidence type="ECO:0000256" key="3">
    <source>
        <dbReference type="ARBA" id="ARBA00023125"/>
    </source>
</evidence>
<dbReference type="InterPro" id="IPR036955">
    <property type="entry name" value="AP2/ERF_dom_sf"/>
</dbReference>
<reference evidence="7" key="2">
    <citation type="submission" date="2024-10" db="UniProtKB">
        <authorList>
            <consortium name="EnsemblProtists"/>
        </authorList>
    </citation>
    <scope>IDENTIFICATION</scope>
</reference>
<name>A0A0D3IJL3_EMIH1</name>
<dbReference type="KEGG" id="ehx:EMIHUDRAFT_247958"/>
<evidence type="ECO:0000313" key="8">
    <source>
        <dbReference type="Proteomes" id="UP000013827"/>
    </source>
</evidence>
<proteinExistence type="predicted"/>
<dbReference type="GO" id="GO:0003677">
    <property type="term" value="F:DNA binding"/>
    <property type="evidence" value="ECO:0007669"/>
    <property type="project" value="UniProtKB-KW"/>
</dbReference>
<evidence type="ECO:0000256" key="1">
    <source>
        <dbReference type="ARBA" id="ARBA00004123"/>
    </source>
</evidence>
<dbReference type="InterPro" id="IPR013083">
    <property type="entry name" value="Znf_RING/FYVE/PHD"/>
</dbReference>
<keyword evidence="8" id="KW-1185">Reference proteome</keyword>
<dbReference type="RefSeq" id="XP_005763877.1">
    <property type="nucleotide sequence ID" value="XM_005763820.1"/>
</dbReference>
<evidence type="ECO:0000256" key="4">
    <source>
        <dbReference type="ARBA" id="ARBA00023163"/>
    </source>
</evidence>
<dbReference type="InterPro" id="IPR016177">
    <property type="entry name" value="DNA-bd_dom_sf"/>
</dbReference>
<sequence>MLIPAIDKRNTTGYKNVTYSRSKKKFEAKVHADGKRVHLGRFDTAEEAATAYARSEYGRADAAKLLQPRPAPSAAGAEAILQAEREGLTLTASSSSNSGYKGVRYCPKERGSKKYQLRVKVNGKDAVRQVGREGLTLVTSSSSNNSYRGVCYDPKREGSKKYQLKVMVGGKQVSLGWFATAEEAALALARHLWDTTVRLLEPQPQQAPPQGAAGPSEASSYYYEEEDSFDPTDIADATALSLLSDPPPSEEALECVICLDDLSAHPEARLQSRDPNGWGATRCCQSLFHYRCLHTWLSDDSEVETSRGMEPINTACPGCQGFVSKSASRMLS</sequence>
<dbReference type="Proteomes" id="UP000013827">
    <property type="component" value="Unassembled WGS sequence"/>
</dbReference>
<keyword evidence="4" id="KW-0804">Transcription</keyword>
<evidence type="ECO:0000256" key="5">
    <source>
        <dbReference type="ARBA" id="ARBA00023242"/>
    </source>
</evidence>
<dbReference type="PaxDb" id="2903-EOD11448"/>
<dbReference type="HOGENOM" id="CLU_046619_0_0_1"/>